<keyword evidence="3" id="KW-0809">Transit peptide</keyword>
<proteinExistence type="predicted"/>
<dbReference type="GO" id="GO:0051537">
    <property type="term" value="F:2 iron, 2 sulfur cluster binding"/>
    <property type="evidence" value="ECO:0007669"/>
    <property type="project" value="UniProtKB-KW"/>
</dbReference>
<dbReference type="EMBL" id="LMTZ01000099">
    <property type="protein sequence ID" value="KST66128.1"/>
    <property type="molecule type" value="Genomic_DNA"/>
</dbReference>
<evidence type="ECO:0000313" key="9">
    <source>
        <dbReference type="Proteomes" id="UP000053372"/>
    </source>
</evidence>
<evidence type="ECO:0000256" key="3">
    <source>
        <dbReference type="ARBA" id="ARBA00022946"/>
    </source>
</evidence>
<dbReference type="PANTHER" id="PTHR21266">
    <property type="entry name" value="IRON-SULFUR DOMAIN CONTAINING PROTEIN"/>
    <property type="match status" value="1"/>
</dbReference>
<evidence type="ECO:0000256" key="4">
    <source>
        <dbReference type="ARBA" id="ARBA00023004"/>
    </source>
</evidence>
<evidence type="ECO:0000256" key="6">
    <source>
        <dbReference type="SAM" id="Phobius"/>
    </source>
</evidence>
<keyword evidence="6" id="KW-0472">Membrane</keyword>
<evidence type="ECO:0000259" key="7">
    <source>
        <dbReference type="PROSITE" id="PS51296"/>
    </source>
</evidence>
<dbReference type="SUPFAM" id="SSF50022">
    <property type="entry name" value="ISP domain"/>
    <property type="match status" value="1"/>
</dbReference>
<keyword evidence="2" id="KW-0479">Metal-binding</keyword>
<dbReference type="Pfam" id="PF00355">
    <property type="entry name" value="Rieske"/>
    <property type="match status" value="1"/>
</dbReference>
<name>A0A0V7ZN44_9CYAN</name>
<evidence type="ECO:0000256" key="2">
    <source>
        <dbReference type="ARBA" id="ARBA00022723"/>
    </source>
</evidence>
<keyword evidence="6" id="KW-0812">Transmembrane</keyword>
<evidence type="ECO:0000313" key="8">
    <source>
        <dbReference type="EMBL" id="KST66128.1"/>
    </source>
</evidence>
<keyword evidence="4" id="KW-0408">Iron</keyword>
<dbReference type="GO" id="GO:0016705">
    <property type="term" value="F:oxidoreductase activity, acting on paired donors, with incorporation or reduction of molecular oxygen"/>
    <property type="evidence" value="ECO:0007669"/>
    <property type="project" value="UniProtKB-ARBA"/>
</dbReference>
<accession>A0A0V7ZN44</accession>
<keyword evidence="1" id="KW-0001">2Fe-2S</keyword>
<protein>
    <recommendedName>
        <fullName evidence="7">Rieske domain-containing protein</fullName>
    </recommendedName>
</protein>
<dbReference type="AlphaFoldDB" id="A0A0V7ZN44"/>
<dbReference type="InterPro" id="IPR050584">
    <property type="entry name" value="Cholesterol_7-desaturase"/>
</dbReference>
<evidence type="ECO:0000256" key="1">
    <source>
        <dbReference type="ARBA" id="ARBA00022714"/>
    </source>
</evidence>
<dbReference type="Proteomes" id="UP000053372">
    <property type="component" value="Unassembled WGS sequence"/>
</dbReference>
<evidence type="ECO:0000256" key="5">
    <source>
        <dbReference type="ARBA" id="ARBA00023014"/>
    </source>
</evidence>
<feature type="transmembrane region" description="Helical" evidence="6">
    <location>
        <begin position="410"/>
        <end position="428"/>
    </location>
</feature>
<dbReference type="PROSITE" id="PS51296">
    <property type="entry name" value="RIESKE"/>
    <property type="match status" value="1"/>
</dbReference>
<dbReference type="RefSeq" id="WP_058183845.1">
    <property type="nucleotide sequence ID" value="NZ_LMTZ01000099.1"/>
</dbReference>
<reference evidence="8 9" key="1">
    <citation type="journal article" date="2015" name="Genome Announc.">
        <title>Draft Genome of the Euendolithic (true boring) Cyanobacterium Mastigocoleus testarum strain BC008.</title>
        <authorList>
            <person name="Guida B.S."/>
            <person name="Garcia-Pichel F."/>
        </authorList>
    </citation>
    <scope>NUCLEOTIDE SEQUENCE [LARGE SCALE GENOMIC DNA]</scope>
    <source>
        <strain evidence="8 9">BC008</strain>
    </source>
</reference>
<sequence>MHLNSSVSNKVISETIKSVKKSATIASKKEQNFNRQECWYPVCFVRDLSVNTIHSFSLDDEPFVLFKTQDGELACLLDRCPHRAAKLSDGRIIDGKIECSYHRWQFAPDGQCLDIPQLSANAKIPLNACVQSFPVVESQGVIWMWSGETTSADQKSIPTVPDLDKLNCVTAEYMADAPYNQCYFVENIVDFGHIDSIHNGTLGNDKNIQALEMEVTETSIKGFRGRFRYMRKPDAPWLEMSFIAPNFITYSCKVNPLQDWTWGVVCYSMPLSEDRCRILIRNYRNFMTGSMNLKPRWLDHMFQNKIFEEDLQVIMGQQTQMKLLRENWRKHYLPLKTSDLFILEYRKWLDRVDLSLPTDGNNLVSQSTNIQSSSTDIDHKFELKVNCSDRLSRHTLMCSSCKCAYQRIKIFQQICLVLATLILVYAVTAEALESQIAILYFIFAVTLGAFAHKLKTKFEVSHTPSQKNWLHWSFSQRIRNNSQT</sequence>
<feature type="transmembrane region" description="Helical" evidence="6">
    <location>
        <begin position="434"/>
        <end position="451"/>
    </location>
</feature>
<organism evidence="8 9">
    <name type="scientific">Mastigocoleus testarum BC008</name>
    <dbReference type="NCBI Taxonomy" id="371196"/>
    <lineage>
        <taxon>Bacteria</taxon>
        <taxon>Bacillati</taxon>
        <taxon>Cyanobacteriota</taxon>
        <taxon>Cyanophyceae</taxon>
        <taxon>Nostocales</taxon>
        <taxon>Hapalosiphonaceae</taxon>
        <taxon>Mastigocoleus</taxon>
    </lineage>
</organism>
<dbReference type="Pfam" id="PF08417">
    <property type="entry name" value="PaO"/>
    <property type="match status" value="1"/>
</dbReference>
<keyword evidence="6" id="KW-1133">Transmembrane helix</keyword>
<dbReference type="OrthoDB" id="477744at2"/>
<dbReference type="InterPro" id="IPR017941">
    <property type="entry name" value="Rieske_2Fe-2S"/>
</dbReference>
<dbReference type="InterPro" id="IPR013626">
    <property type="entry name" value="PaO"/>
</dbReference>
<dbReference type="GO" id="GO:0046872">
    <property type="term" value="F:metal ion binding"/>
    <property type="evidence" value="ECO:0007669"/>
    <property type="project" value="UniProtKB-KW"/>
</dbReference>
<feature type="domain" description="Rieske" evidence="7">
    <location>
        <begin position="39"/>
        <end position="144"/>
    </location>
</feature>
<dbReference type="Gene3D" id="3.90.380.10">
    <property type="entry name" value="Naphthalene 1,2-dioxygenase Alpha Subunit, Chain A, domain 1"/>
    <property type="match status" value="1"/>
</dbReference>
<dbReference type="GO" id="GO:0010277">
    <property type="term" value="F:chlorophyllide a oxygenase activity"/>
    <property type="evidence" value="ECO:0007669"/>
    <property type="project" value="InterPro"/>
</dbReference>
<keyword evidence="9" id="KW-1185">Reference proteome</keyword>
<dbReference type="InterPro" id="IPR036922">
    <property type="entry name" value="Rieske_2Fe-2S_sf"/>
</dbReference>
<comment type="caution">
    <text evidence="8">The sequence shown here is derived from an EMBL/GenBank/DDBJ whole genome shotgun (WGS) entry which is preliminary data.</text>
</comment>
<keyword evidence="5" id="KW-0411">Iron-sulfur</keyword>
<dbReference type="Gene3D" id="2.102.10.10">
    <property type="entry name" value="Rieske [2Fe-2S] iron-sulphur domain"/>
    <property type="match status" value="1"/>
</dbReference>
<dbReference type="PANTHER" id="PTHR21266:SF29">
    <property type="entry name" value="PROTEIN TIC 55, CHLOROPLASTIC"/>
    <property type="match status" value="1"/>
</dbReference>
<dbReference type="GO" id="GO:0005737">
    <property type="term" value="C:cytoplasm"/>
    <property type="evidence" value="ECO:0007669"/>
    <property type="project" value="TreeGrafter"/>
</dbReference>
<dbReference type="SUPFAM" id="SSF55961">
    <property type="entry name" value="Bet v1-like"/>
    <property type="match status" value="1"/>
</dbReference>
<gene>
    <name evidence="8" type="ORF">BC008_24435</name>
</gene>